<sequence>MILRSARETMRPATTLTGMSTSRRRMLLAAAVLSGIIGLAACSAAPGSSPAPTSSGPPAWVAGDVTPPEGRVIGTGMVLDAAGDVELCLGAVAESYPPQCSGVPVDGWTWDGIDGNDTSGDATWGMYAAYGTYDGHRYTITDPPIMLALYDSVAPVDPANGVEGTTSAADLARVQDELSTTLGTDALSVWTERGYVWVQVVWDDGSLQDAVDDAYGDDVVLVTSALREID</sequence>
<proteinExistence type="predicted"/>
<reference evidence="1 2" key="1">
    <citation type="submission" date="2015-02" db="EMBL/GenBank/DDBJ databases">
        <title>Draft genome sequences of ten Microbacterium spp. with emphasis on heavy metal contaminated environments.</title>
        <authorList>
            <person name="Corretto E."/>
        </authorList>
    </citation>
    <scope>NUCLEOTIDE SEQUENCE [LARGE SCALE GENOMIC DNA]</scope>
    <source>
        <strain evidence="1 2">DSM 12966</strain>
    </source>
</reference>
<dbReference type="InterPro" id="IPR006311">
    <property type="entry name" value="TAT_signal"/>
</dbReference>
<dbReference type="PATRIC" id="fig|104336.4.peg.2288"/>
<dbReference type="AlphaFoldDB" id="A0A0F0KHZ0"/>
<evidence type="ECO:0000313" key="1">
    <source>
        <dbReference type="EMBL" id="KJL20069.1"/>
    </source>
</evidence>
<dbReference type="PROSITE" id="PS51318">
    <property type="entry name" value="TAT"/>
    <property type="match status" value="1"/>
</dbReference>
<keyword evidence="2" id="KW-1185">Reference proteome</keyword>
<dbReference type="Proteomes" id="UP000033572">
    <property type="component" value="Unassembled WGS sequence"/>
</dbReference>
<organism evidence="1 2">
    <name type="scientific">Microbacterium foliorum</name>
    <dbReference type="NCBI Taxonomy" id="104336"/>
    <lineage>
        <taxon>Bacteria</taxon>
        <taxon>Bacillati</taxon>
        <taxon>Actinomycetota</taxon>
        <taxon>Actinomycetes</taxon>
        <taxon>Micrococcales</taxon>
        <taxon>Microbacteriaceae</taxon>
        <taxon>Microbacterium</taxon>
    </lineage>
</organism>
<gene>
    <name evidence="1" type="ORF">RN50_02248</name>
</gene>
<name>A0A0F0KHZ0_9MICO</name>
<accession>A0A0F0KHZ0</accession>
<evidence type="ECO:0000313" key="2">
    <source>
        <dbReference type="Proteomes" id="UP000033572"/>
    </source>
</evidence>
<dbReference type="EMBL" id="JYIU01000044">
    <property type="protein sequence ID" value="KJL20069.1"/>
    <property type="molecule type" value="Genomic_DNA"/>
</dbReference>
<protein>
    <submittedName>
        <fullName evidence="1">Uncharacterized protein</fullName>
    </submittedName>
</protein>
<comment type="caution">
    <text evidence="1">The sequence shown here is derived from an EMBL/GenBank/DDBJ whole genome shotgun (WGS) entry which is preliminary data.</text>
</comment>